<feature type="transmembrane region" description="Helical" evidence="6">
    <location>
        <begin position="346"/>
        <end position="366"/>
    </location>
</feature>
<dbReference type="InterPro" id="IPR036259">
    <property type="entry name" value="MFS_trans_sf"/>
</dbReference>
<dbReference type="GO" id="GO:0016020">
    <property type="term" value="C:membrane"/>
    <property type="evidence" value="ECO:0007669"/>
    <property type="project" value="UniProtKB-SubCell"/>
</dbReference>
<evidence type="ECO:0000256" key="4">
    <source>
        <dbReference type="ARBA" id="ARBA00022989"/>
    </source>
</evidence>
<dbReference type="Gene3D" id="1.20.1250.20">
    <property type="entry name" value="MFS general substrate transporter like domains"/>
    <property type="match status" value="2"/>
</dbReference>
<feature type="transmembrane region" description="Helical" evidence="6">
    <location>
        <begin position="322"/>
        <end position="339"/>
    </location>
</feature>
<proteinExistence type="predicted"/>
<feature type="transmembrane region" description="Helical" evidence="6">
    <location>
        <begin position="282"/>
        <end position="302"/>
    </location>
</feature>
<dbReference type="InterPro" id="IPR011701">
    <property type="entry name" value="MFS"/>
</dbReference>
<protein>
    <submittedName>
        <fullName evidence="8">Purtative transporter</fullName>
    </submittedName>
</protein>
<evidence type="ECO:0000256" key="6">
    <source>
        <dbReference type="SAM" id="Phobius"/>
    </source>
</evidence>
<name>A0AAF1BKD3_9TREE</name>
<keyword evidence="2" id="KW-0813">Transport</keyword>
<dbReference type="InterPro" id="IPR020846">
    <property type="entry name" value="MFS_dom"/>
</dbReference>
<dbReference type="FunFam" id="1.20.1250.20:FF:000013">
    <property type="entry name" value="MFS general substrate transporter"/>
    <property type="match status" value="1"/>
</dbReference>
<feature type="transmembrane region" description="Helical" evidence="6">
    <location>
        <begin position="439"/>
        <end position="461"/>
    </location>
</feature>
<dbReference type="SUPFAM" id="SSF103473">
    <property type="entry name" value="MFS general substrate transporter"/>
    <property type="match status" value="1"/>
</dbReference>
<feature type="transmembrane region" description="Helical" evidence="6">
    <location>
        <begin position="90"/>
        <end position="110"/>
    </location>
</feature>
<comment type="subcellular location">
    <subcellularLocation>
        <location evidence="1">Membrane</location>
        <topology evidence="1">Multi-pass membrane protein</topology>
    </subcellularLocation>
</comment>
<feature type="transmembrane region" description="Helical" evidence="6">
    <location>
        <begin position="122"/>
        <end position="140"/>
    </location>
</feature>
<dbReference type="GO" id="GO:0022857">
    <property type="term" value="F:transmembrane transporter activity"/>
    <property type="evidence" value="ECO:0007669"/>
    <property type="project" value="InterPro"/>
</dbReference>
<feature type="transmembrane region" description="Helical" evidence="6">
    <location>
        <begin position="46"/>
        <end position="67"/>
    </location>
</feature>
<sequence length="507" mass="54612">MSHTDAQTAQNIAYQEKAVATHSEREVEAGPGLDEHVVDPRAERRLLLKLDLLIVPLTALLYLSAFLDRGNIGNSKLLGLLNILHGNKDTQFSIVLTAFYITYIVFNIPGNILGSVIKPNHALALGAFTWSVASTAMAGANSFGGVVVCRLFIGLGEAGFGAAVPLYYGLWYRRDEVAKRISWYIGAGSLAGAFGGLIAFGVSYIHSHIAAWRILFLIEGLPSVLLAVIIFFFLPSTPERSSYITPVERTIIHTRLRDAGVSHAHTFDRSALAHVFKTPTTYLNCLVYLGLNLSLGSVSGFLPTIIKTFGTTSNARAQLLTVPPYAVAFVGTLTASYLSDRLRKRGIFVVILMLLSAVGFAILIGVPHHSGARYFATFLVVLGAFSNIPLMLSWAANTAGSHSAAAVRLGFMNSVGQCFSILAAFVFPSTEGPHWYKGFGLNLAFNVVAAITAAYLSFYYARENAKRDVAEAAAAEGGAQDEKAAPWAGEDVPANLHDQAPGFRYYV</sequence>
<keyword evidence="5 6" id="KW-0472">Membrane</keyword>
<evidence type="ECO:0000259" key="7">
    <source>
        <dbReference type="PROSITE" id="PS50850"/>
    </source>
</evidence>
<accession>A0AAF1BKD3</accession>
<evidence type="ECO:0000313" key="9">
    <source>
        <dbReference type="Proteomes" id="UP000827549"/>
    </source>
</evidence>
<feature type="transmembrane region" description="Helical" evidence="6">
    <location>
        <begin position="211"/>
        <end position="234"/>
    </location>
</feature>
<keyword evidence="3 6" id="KW-0812">Transmembrane</keyword>
<evidence type="ECO:0000256" key="2">
    <source>
        <dbReference type="ARBA" id="ARBA00022448"/>
    </source>
</evidence>
<dbReference type="PANTHER" id="PTHR43791:SF36">
    <property type="entry name" value="TRANSPORTER, PUTATIVE (AFU_ORTHOLOGUE AFUA_6G08340)-RELATED"/>
    <property type="match status" value="1"/>
</dbReference>
<evidence type="ECO:0000256" key="5">
    <source>
        <dbReference type="ARBA" id="ARBA00023136"/>
    </source>
</evidence>
<evidence type="ECO:0000256" key="1">
    <source>
        <dbReference type="ARBA" id="ARBA00004141"/>
    </source>
</evidence>
<dbReference type="EMBL" id="CP086715">
    <property type="protein sequence ID" value="WOO79484.1"/>
    <property type="molecule type" value="Genomic_DNA"/>
</dbReference>
<feature type="transmembrane region" description="Helical" evidence="6">
    <location>
        <begin position="152"/>
        <end position="171"/>
    </location>
</feature>
<keyword evidence="9" id="KW-1185">Reference proteome</keyword>
<evidence type="ECO:0000313" key="8">
    <source>
        <dbReference type="EMBL" id="WOO79484.1"/>
    </source>
</evidence>
<reference evidence="8" key="1">
    <citation type="submission" date="2023-10" db="EMBL/GenBank/DDBJ databases">
        <authorList>
            <person name="Noh H."/>
        </authorList>
    </citation>
    <scope>NUCLEOTIDE SEQUENCE</scope>
    <source>
        <strain evidence="8">DUCC4014</strain>
    </source>
</reference>
<feature type="domain" description="Major facilitator superfamily (MFS) profile" evidence="7">
    <location>
        <begin position="54"/>
        <end position="467"/>
    </location>
</feature>
<gene>
    <name evidence="8" type="primary">SPBC1683.12_1</name>
    <name evidence="8" type="ORF">LOC62_02G003006</name>
</gene>
<dbReference type="GeneID" id="87806252"/>
<feature type="transmembrane region" description="Helical" evidence="6">
    <location>
        <begin position="406"/>
        <end position="427"/>
    </location>
</feature>
<dbReference type="AlphaFoldDB" id="A0AAF1BKD3"/>
<keyword evidence="4 6" id="KW-1133">Transmembrane helix</keyword>
<dbReference type="RefSeq" id="XP_062625516.1">
    <property type="nucleotide sequence ID" value="XM_062769532.1"/>
</dbReference>
<dbReference type="Proteomes" id="UP000827549">
    <property type="component" value="Chromosome 2"/>
</dbReference>
<dbReference type="Pfam" id="PF07690">
    <property type="entry name" value="MFS_1"/>
    <property type="match status" value="1"/>
</dbReference>
<organism evidence="8 9">
    <name type="scientific">Vanrija pseudolonga</name>
    <dbReference type="NCBI Taxonomy" id="143232"/>
    <lineage>
        <taxon>Eukaryota</taxon>
        <taxon>Fungi</taxon>
        <taxon>Dikarya</taxon>
        <taxon>Basidiomycota</taxon>
        <taxon>Agaricomycotina</taxon>
        <taxon>Tremellomycetes</taxon>
        <taxon>Trichosporonales</taxon>
        <taxon>Trichosporonaceae</taxon>
        <taxon>Vanrija</taxon>
    </lineage>
</organism>
<dbReference type="PANTHER" id="PTHR43791">
    <property type="entry name" value="PERMEASE-RELATED"/>
    <property type="match status" value="1"/>
</dbReference>
<dbReference type="PROSITE" id="PS50850">
    <property type="entry name" value="MFS"/>
    <property type="match status" value="1"/>
</dbReference>
<feature type="transmembrane region" description="Helical" evidence="6">
    <location>
        <begin position="372"/>
        <end position="394"/>
    </location>
</feature>
<evidence type="ECO:0000256" key="3">
    <source>
        <dbReference type="ARBA" id="ARBA00022692"/>
    </source>
</evidence>
<feature type="transmembrane region" description="Helical" evidence="6">
    <location>
        <begin position="183"/>
        <end position="205"/>
    </location>
</feature>